<name>A0A0H2SPG4_9AGAM</name>
<dbReference type="InterPro" id="IPR036020">
    <property type="entry name" value="WW_dom_sf"/>
</dbReference>
<feature type="region of interest" description="Disordered" evidence="1">
    <location>
        <begin position="151"/>
        <end position="175"/>
    </location>
</feature>
<proteinExistence type="predicted"/>
<reference evidence="3 4" key="1">
    <citation type="submission" date="2015-04" db="EMBL/GenBank/DDBJ databases">
        <title>Complete genome sequence of Schizopora paradoxa KUC8140, a cosmopolitan wood degrader in East Asia.</title>
        <authorList>
            <consortium name="DOE Joint Genome Institute"/>
            <person name="Min B."/>
            <person name="Park H."/>
            <person name="Jang Y."/>
            <person name="Kim J.-J."/>
            <person name="Kim K.H."/>
            <person name="Pangilinan J."/>
            <person name="Lipzen A."/>
            <person name="Riley R."/>
            <person name="Grigoriev I.V."/>
            <person name="Spatafora J.W."/>
            <person name="Choi I.-G."/>
        </authorList>
    </citation>
    <scope>NUCLEOTIDE SEQUENCE [LARGE SCALE GENOMIC DNA]</scope>
    <source>
        <strain evidence="3 4">KUC8140</strain>
    </source>
</reference>
<dbReference type="EMBL" id="KQ085890">
    <property type="protein sequence ID" value="KLO18956.1"/>
    <property type="molecule type" value="Genomic_DNA"/>
</dbReference>
<dbReference type="AlphaFoldDB" id="A0A0H2SPG4"/>
<organism evidence="3 4">
    <name type="scientific">Schizopora paradoxa</name>
    <dbReference type="NCBI Taxonomy" id="27342"/>
    <lineage>
        <taxon>Eukaryota</taxon>
        <taxon>Fungi</taxon>
        <taxon>Dikarya</taxon>
        <taxon>Basidiomycota</taxon>
        <taxon>Agaricomycotina</taxon>
        <taxon>Agaricomycetes</taxon>
        <taxon>Hymenochaetales</taxon>
        <taxon>Schizoporaceae</taxon>
        <taxon>Schizopora</taxon>
    </lineage>
</organism>
<feature type="domain" description="WW" evidence="2">
    <location>
        <begin position="19"/>
        <end position="53"/>
    </location>
</feature>
<sequence length="188" mass="21010">STDDAPSSSTPNATPATNALVQGDWQAIWSPQHNMYYFYNMRTNETTWTNPVAGSQAAGPSQTSARYDAEAAAVAQGIDPALAFLDPSLAAGPSHSAAFSFTAKFNSRTGAFTKADARNPDHVSEYERMKRMNSVFFDMDAWQQEVDQRYVEEEEAGKKRKKPTKKDLDTYKERKKQKKLAKTAWLRT</sequence>
<dbReference type="SUPFAM" id="SSF51045">
    <property type="entry name" value="WW domain"/>
    <property type="match status" value="1"/>
</dbReference>
<dbReference type="OrthoDB" id="2444812at2759"/>
<dbReference type="CDD" id="cd00201">
    <property type="entry name" value="WW"/>
    <property type="match status" value="1"/>
</dbReference>
<dbReference type="PROSITE" id="PS50020">
    <property type="entry name" value="WW_DOMAIN_2"/>
    <property type="match status" value="1"/>
</dbReference>
<dbReference type="Proteomes" id="UP000053477">
    <property type="component" value="Unassembled WGS sequence"/>
</dbReference>
<feature type="non-terminal residue" evidence="3">
    <location>
        <position position="1"/>
    </location>
</feature>
<evidence type="ECO:0000259" key="2">
    <source>
        <dbReference type="PROSITE" id="PS50020"/>
    </source>
</evidence>
<feature type="non-terminal residue" evidence="3">
    <location>
        <position position="188"/>
    </location>
</feature>
<dbReference type="Pfam" id="PF00397">
    <property type="entry name" value="WW"/>
    <property type="match status" value="1"/>
</dbReference>
<dbReference type="Gene3D" id="2.20.70.10">
    <property type="match status" value="1"/>
</dbReference>
<dbReference type="InParanoid" id="A0A0H2SPG4"/>
<accession>A0A0H2SPG4</accession>
<dbReference type="InterPro" id="IPR001202">
    <property type="entry name" value="WW_dom"/>
</dbReference>
<evidence type="ECO:0000313" key="3">
    <source>
        <dbReference type="EMBL" id="KLO18956.1"/>
    </source>
</evidence>
<keyword evidence="4" id="KW-1185">Reference proteome</keyword>
<dbReference type="SMART" id="SM00456">
    <property type="entry name" value="WW"/>
    <property type="match status" value="1"/>
</dbReference>
<evidence type="ECO:0000256" key="1">
    <source>
        <dbReference type="SAM" id="MobiDB-lite"/>
    </source>
</evidence>
<gene>
    <name evidence="3" type="ORF">SCHPADRAFT_811973</name>
</gene>
<dbReference type="PROSITE" id="PS01159">
    <property type="entry name" value="WW_DOMAIN_1"/>
    <property type="match status" value="1"/>
</dbReference>
<evidence type="ECO:0000313" key="4">
    <source>
        <dbReference type="Proteomes" id="UP000053477"/>
    </source>
</evidence>
<protein>
    <recommendedName>
        <fullName evidence="2">WW domain-containing protein</fullName>
    </recommendedName>
</protein>